<organism evidence="2 3">
    <name type="scientific">Streptomyces aurantiogriseus</name>
    <dbReference type="NCBI Taxonomy" id="66870"/>
    <lineage>
        <taxon>Bacteria</taxon>
        <taxon>Bacillati</taxon>
        <taxon>Actinomycetota</taxon>
        <taxon>Actinomycetes</taxon>
        <taxon>Kitasatosporales</taxon>
        <taxon>Streptomycetaceae</taxon>
        <taxon>Streptomyces</taxon>
    </lineage>
</organism>
<sequence>MTVEVPVGTSMLDALQAAGVEIMYDCLRGECGLCRVRILQADGPVDHRDVFLSPRQRAEGRQMCACVSRIAGPGVTIDC</sequence>
<dbReference type="InterPro" id="IPR006058">
    <property type="entry name" value="2Fe2S_fd_BS"/>
</dbReference>
<dbReference type="AlphaFoldDB" id="A0A918CQR2"/>
<dbReference type="InterPro" id="IPR036010">
    <property type="entry name" value="2Fe-2S_ferredoxin-like_sf"/>
</dbReference>
<gene>
    <name evidence="2" type="ORF">GCM10010251_57740</name>
</gene>
<reference evidence="2" key="1">
    <citation type="journal article" date="2014" name="Int. J. Syst. Evol. Microbiol.">
        <title>Complete genome sequence of Corynebacterium casei LMG S-19264T (=DSM 44701T), isolated from a smear-ripened cheese.</title>
        <authorList>
            <consortium name="US DOE Joint Genome Institute (JGI-PGF)"/>
            <person name="Walter F."/>
            <person name="Albersmeier A."/>
            <person name="Kalinowski J."/>
            <person name="Ruckert C."/>
        </authorList>
    </citation>
    <scope>NUCLEOTIDE SEQUENCE</scope>
    <source>
        <strain evidence="2">JCM 4346</strain>
    </source>
</reference>
<dbReference type="PROSITE" id="PS00197">
    <property type="entry name" value="2FE2S_FER_1"/>
    <property type="match status" value="1"/>
</dbReference>
<feature type="domain" description="2Fe-2S ferredoxin-type" evidence="1">
    <location>
        <begin position="1"/>
        <end position="79"/>
    </location>
</feature>
<dbReference type="GO" id="GO:0051537">
    <property type="term" value="F:2 iron, 2 sulfur cluster binding"/>
    <property type="evidence" value="ECO:0007669"/>
    <property type="project" value="InterPro"/>
</dbReference>
<comment type="caution">
    <text evidence="2">The sequence shown here is derived from an EMBL/GenBank/DDBJ whole genome shotgun (WGS) entry which is preliminary data.</text>
</comment>
<dbReference type="CDD" id="cd00207">
    <property type="entry name" value="fer2"/>
    <property type="match status" value="1"/>
</dbReference>
<evidence type="ECO:0000313" key="2">
    <source>
        <dbReference type="EMBL" id="GGR34116.1"/>
    </source>
</evidence>
<dbReference type="PROSITE" id="PS51085">
    <property type="entry name" value="2FE2S_FER_2"/>
    <property type="match status" value="1"/>
</dbReference>
<dbReference type="Gene3D" id="3.10.20.30">
    <property type="match status" value="1"/>
</dbReference>
<proteinExistence type="predicted"/>
<evidence type="ECO:0000313" key="3">
    <source>
        <dbReference type="Proteomes" id="UP000658320"/>
    </source>
</evidence>
<dbReference type="InterPro" id="IPR012675">
    <property type="entry name" value="Beta-grasp_dom_sf"/>
</dbReference>
<keyword evidence="3" id="KW-1185">Reference proteome</keyword>
<dbReference type="SUPFAM" id="SSF54292">
    <property type="entry name" value="2Fe-2S ferredoxin-like"/>
    <property type="match status" value="1"/>
</dbReference>
<accession>A0A918CQR2</accession>
<name>A0A918CQR2_9ACTN</name>
<dbReference type="Pfam" id="PF00111">
    <property type="entry name" value="Fer2"/>
    <property type="match status" value="1"/>
</dbReference>
<evidence type="ECO:0000259" key="1">
    <source>
        <dbReference type="PROSITE" id="PS51085"/>
    </source>
</evidence>
<protein>
    <recommendedName>
        <fullName evidence="1">2Fe-2S ferredoxin-type domain-containing protein</fullName>
    </recommendedName>
</protein>
<dbReference type="EMBL" id="BMSX01000015">
    <property type="protein sequence ID" value="GGR34116.1"/>
    <property type="molecule type" value="Genomic_DNA"/>
</dbReference>
<dbReference type="Proteomes" id="UP000658320">
    <property type="component" value="Unassembled WGS sequence"/>
</dbReference>
<dbReference type="RefSeq" id="WP_229911207.1">
    <property type="nucleotide sequence ID" value="NZ_BMSX01000015.1"/>
</dbReference>
<dbReference type="InterPro" id="IPR001041">
    <property type="entry name" value="2Fe-2S_ferredoxin-type"/>
</dbReference>
<reference evidence="2" key="2">
    <citation type="submission" date="2020-09" db="EMBL/GenBank/DDBJ databases">
        <authorList>
            <person name="Sun Q."/>
            <person name="Ohkuma M."/>
        </authorList>
    </citation>
    <scope>NUCLEOTIDE SEQUENCE</scope>
    <source>
        <strain evidence="2">JCM 4346</strain>
    </source>
</reference>